<gene>
    <name evidence="1" type="ORF">C6Y53_06380</name>
</gene>
<evidence type="ECO:0000313" key="2">
    <source>
        <dbReference type="Proteomes" id="UP000237655"/>
    </source>
</evidence>
<dbReference type="Proteomes" id="UP000237655">
    <property type="component" value="Chromosome"/>
</dbReference>
<proteinExistence type="predicted"/>
<organism evidence="1 2">
    <name type="scientific">Pukyongiella litopenaei</name>
    <dbReference type="NCBI Taxonomy" id="2605946"/>
    <lineage>
        <taxon>Bacteria</taxon>
        <taxon>Pseudomonadati</taxon>
        <taxon>Pseudomonadota</taxon>
        <taxon>Alphaproteobacteria</taxon>
        <taxon>Rhodobacterales</taxon>
        <taxon>Paracoccaceae</taxon>
        <taxon>Pukyongiella</taxon>
    </lineage>
</organism>
<keyword evidence="2" id="KW-1185">Reference proteome</keyword>
<evidence type="ECO:0000313" key="1">
    <source>
        <dbReference type="EMBL" id="AVO37373.1"/>
    </source>
</evidence>
<dbReference type="EMBL" id="CP027665">
    <property type="protein sequence ID" value="AVO37373.1"/>
    <property type="molecule type" value="Genomic_DNA"/>
</dbReference>
<protein>
    <submittedName>
        <fullName evidence="1">Uncharacterized protein</fullName>
    </submittedName>
</protein>
<dbReference type="KEGG" id="thas:C6Y53_06380"/>
<accession>A0A2S0MNT0</accession>
<name>A0A2S0MNT0_9RHOB</name>
<reference evidence="2" key="1">
    <citation type="submission" date="2018-03" db="EMBL/GenBank/DDBJ databases">
        <title>Genomic analysis of the strain SH-1 isolated from shrimp intestine.</title>
        <authorList>
            <person name="Kim Y.-S."/>
            <person name="Kim S.-E."/>
            <person name="Kim K.-H."/>
        </authorList>
    </citation>
    <scope>NUCLEOTIDE SEQUENCE [LARGE SCALE GENOMIC DNA]</scope>
    <source>
        <strain evidence="2">SH-1</strain>
    </source>
</reference>
<sequence length="110" mass="11998">MKATTLPIFAINPAALGDATLADLYRCRAALDGLAGAVQAEPLAKNTMEVIWEIIRHAQLRPAQSPQDIIWKWLILFDAGYPVGDEEVAQICSEALLFLEAKQPEIGGRP</sequence>
<dbReference type="AlphaFoldDB" id="A0A2S0MNT0"/>
<dbReference type="RefSeq" id="WP_106471684.1">
    <property type="nucleotide sequence ID" value="NZ_CP027665.1"/>
</dbReference>